<gene>
    <name evidence="2" type="ORF">LSALG_LOCUS37149</name>
</gene>
<keyword evidence="3" id="KW-1185">Reference proteome</keyword>
<evidence type="ECO:0000256" key="1">
    <source>
        <dbReference type="SAM" id="MobiDB-lite"/>
    </source>
</evidence>
<dbReference type="EMBL" id="OX465084">
    <property type="protein sequence ID" value="CAI9298381.1"/>
    <property type="molecule type" value="Genomic_DNA"/>
</dbReference>
<proteinExistence type="predicted"/>
<dbReference type="Proteomes" id="UP001177003">
    <property type="component" value="Chromosome 8"/>
</dbReference>
<feature type="compositionally biased region" description="Basic and acidic residues" evidence="1">
    <location>
        <begin position="33"/>
        <end position="55"/>
    </location>
</feature>
<feature type="region of interest" description="Disordered" evidence="1">
    <location>
        <begin position="33"/>
        <end position="104"/>
    </location>
</feature>
<organism evidence="2 3">
    <name type="scientific">Lactuca saligna</name>
    <name type="common">Willowleaf lettuce</name>
    <dbReference type="NCBI Taxonomy" id="75948"/>
    <lineage>
        <taxon>Eukaryota</taxon>
        <taxon>Viridiplantae</taxon>
        <taxon>Streptophyta</taxon>
        <taxon>Embryophyta</taxon>
        <taxon>Tracheophyta</taxon>
        <taxon>Spermatophyta</taxon>
        <taxon>Magnoliopsida</taxon>
        <taxon>eudicotyledons</taxon>
        <taxon>Gunneridae</taxon>
        <taxon>Pentapetalae</taxon>
        <taxon>asterids</taxon>
        <taxon>campanulids</taxon>
        <taxon>Asterales</taxon>
        <taxon>Asteraceae</taxon>
        <taxon>Cichorioideae</taxon>
        <taxon>Cichorieae</taxon>
        <taxon>Lactucinae</taxon>
        <taxon>Lactuca</taxon>
    </lineage>
</organism>
<dbReference type="AlphaFoldDB" id="A0AA35ZUD1"/>
<protein>
    <submittedName>
        <fullName evidence="2">Uncharacterized protein</fullName>
    </submittedName>
</protein>
<feature type="compositionally biased region" description="Polar residues" evidence="1">
    <location>
        <begin position="194"/>
        <end position="204"/>
    </location>
</feature>
<name>A0AA35ZUD1_LACSI</name>
<evidence type="ECO:0000313" key="3">
    <source>
        <dbReference type="Proteomes" id="UP001177003"/>
    </source>
</evidence>
<evidence type="ECO:0000313" key="2">
    <source>
        <dbReference type="EMBL" id="CAI9298381.1"/>
    </source>
</evidence>
<feature type="region of interest" description="Disordered" evidence="1">
    <location>
        <begin position="194"/>
        <end position="218"/>
    </location>
</feature>
<sequence length="347" mass="38018">MLRKVDSSNLVLQAYLKTINPSVETRILSSRIKEGPSKRLKKIEESPTKLIEEKKKTKSPTKKPTNDVNVSKPKDTTGATKPGEPLKEVVPSKTGLKKIGSTSNNISSDTSNVKIIIVSSLVSQPEPIIVFLPLKTNVATTLLQGTPIIVSSTFETSTIDTTTTLPPFVTALLDTHSPTFDNILNQPITSLFSSQSTDPPVTTTEVHHSSNDDENVVDGTFGDIHFDPEEEEIPDNMILTGKQFKILNQKLNSLLQIQADGGGKHSELPEDMSKDIEVAQKDYASINQKMDIIVDAVTKFVKIYEVLGPKVDQMSKDEVQSFSEIKKLLTELKEIVSKPGSSPLITP</sequence>
<reference evidence="2" key="1">
    <citation type="submission" date="2023-04" db="EMBL/GenBank/DDBJ databases">
        <authorList>
            <person name="Vijverberg K."/>
            <person name="Xiong W."/>
            <person name="Schranz E."/>
        </authorList>
    </citation>
    <scope>NUCLEOTIDE SEQUENCE</scope>
</reference>
<accession>A0AA35ZUD1</accession>